<evidence type="ECO:0000313" key="1">
    <source>
        <dbReference type="EMBL" id="MDQ0647509.1"/>
    </source>
</evidence>
<dbReference type="InterPro" id="IPR036770">
    <property type="entry name" value="Ankyrin_rpt-contain_sf"/>
</dbReference>
<accession>A0AAW8EXI6</accession>
<dbReference type="Gene3D" id="1.25.40.20">
    <property type="entry name" value="Ankyrin repeat-containing domain"/>
    <property type="match status" value="1"/>
</dbReference>
<dbReference type="RefSeq" id="WP_307295452.1">
    <property type="nucleotide sequence ID" value="NZ_JAUSXV010000001.1"/>
</dbReference>
<dbReference type="AlphaFoldDB" id="A0AAW8EXI6"/>
<name>A0AAW8EXI6_9MICO</name>
<evidence type="ECO:0000313" key="2">
    <source>
        <dbReference type="Proteomes" id="UP001244427"/>
    </source>
</evidence>
<organism evidence="1 2">
    <name type="scientific">Microbacterium natoriense</name>
    <dbReference type="NCBI Taxonomy" id="284570"/>
    <lineage>
        <taxon>Bacteria</taxon>
        <taxon>Bacillati</taxon>
        <taxon>Actinomycetota</taxon>
        <taxon>Actinomycetes</taxon>
        <taxon>Micrococcales</taxon>
        <taxon>Microbacteriaceae</taxon>
        <taxon>Microbacterium</taxon>
    </lineage>
</organism>
<comment type="caution">
    <text evidence="1">The sequence shown here is derived from an EMBL/GenBank/DDBJ whole genome shotgun (WGS) entry which is preliminary data.</text>
</comment>
<dbReference type="EMBL" id="JAUSXV010000001">
    <property type="protein sequence ID" value="MDQ0647509.1"/>
    <property type="molecule type" value="Genomic_DNA"/>
</dbReference>
<gene>
    <name evidence="1" type="ORF">QFZ53_001705</name>
</gene>
<proteinExistence type="predicted"/>
<evidence type="ECO:0008006" key="3">
    <source>
        <dbReference type="Google" id="ProtNLM"/>
    </source>
</evidence>
<protein>
    <recommendedName>
        <fullName evidence="3">Ankyrin repeat domain-containing protein</fullName>
    </recommendedName>
</protein>
<sequence length="208" mass="22905">MTKPHPWYTAQGESYEDFLAVYDPSWATSVEPDGRTALAGAVANNDPIARVAIANRLLDDGANPAVHQPFSSVLHNLLSKKNLDPVRDAALLRRLLDGGADVNLSVPKHGRPFSVFLQQSGLRPADRQPFYDVLFSRDDLDLASRRKDTGLTYGAYLVYWAANRSLRVGGSDGIEDRIRAHLTAHGYDPEQILHPTAAEVSENRSRSS</sequence>
<keyword evidence="2" id="KW-1185">Reference proteome</keyword>
<reference evidence="1 2" key="1">
    <citation type="submission" date="2023-07" db="EMBL/GenBank/DDBJ databases">
        <title>Comparative genomics of wheat-associated soil bacteria to identify genetic determinants of phenazine resistance.</title>
        <authorList>
            <person name="Mouncey N."/>
        </authorList>
    </citation>
    <scope>NUCLEOTIDE SEQUENCE [LARGE SCALE GENOMIC DNA]</scope>
    <source>
        <strain evidence="1 2">W4I9-1</strain>
    </source>
</reference>
<dbReference type="Proteomes" id="UP001244427">
    <property type="component" value="Unassembled WGS sequence"/>
</dbReference>